<keyword evidence="2" id="KW-1185">Reference proteome</keyword>
<dbReference type="EMBL" id="CACRZD030000002">
    <property type="protein sequence ID" value="CAA6655353.1"/>
    <property type="molecule type" value="Genomic_DNA"/>
</dbReference>
<protein>
    <submittedName>
        <fullName evidence="1">Uncharacterized protein</fullName>
    </submittedName>
</protein>
<dbReference type="Proteomes" id="UP001189122">
    <property type="component" value="Unassembled WGS sequence"/>
</dbReference>
<gene>
    <name evidence="1" type="ORF">SI7747_02001893</name>
</gene>
<organism evidence="1">
    <name type="scientific">Spirodela intermedia</name>
    <name type="common">Intermediate duckweed</name>
    <dbReference type="NCBI Taxonomy" id="51605"/>
    <lineage>
        <taxon>Eukaryota</taxon>
        <taxon>Viridiplantae</taxon>
        <taxon>Streptophyta</taxon>
        <taxon>Embryophyta</taxon>
        <taxon>Tracheophyta</taxon>
        <taxon>Spermatophyta</taxon>
        <taxon>Magnoliopsida</taxon>
        <taxon>Liliopsida</taxon>
        <taxon>Araceae</taxon>
        <taxon>Lemnoideae</taxon>
        <taxon>Spirodela</taxon>
    </lineage>
</organism>
<dbReference type="AlphaFoldDB" id="A0A7I8IE36"/>
<proteinExistence type="predicted"/>
<evidence type="ECO:0000313" key="1">
    <source>
        <dbReference type="EMBL" id="CAA2615640.1"/>
    </source>
</evidence>
<accession>A0A7I8IE36</accession>
<dbReference type="EMBL" id="LR743589">
    <property type="protein sequence ID" value="CAA2615640.1"/>
    <property type="molecule type" value="Genomic_DNA"/>
</dbReference>
<name>A0A7I8IE36_SPIIN</name>
<sequence length="33" mass="3752">MQCHIYDNQGTHQKPYVKAISKKIATRIDSCAC</sequence>
<evidence type="ECO:0000313" key="2">
    <source>
        <dbReference type="Proteomes" id="UP001189122"/>
    </source>
</evidence>
<reference evidence="1 2" key="1">
    <citation type="submission" date="2019-12" db="EMBL/GenBank/DDBJ databases">
        <authorList>
            <person name="Scholz U."/>
            <person name="Mascher M."/>
            <person name="Fiebig A."/>
        </authorList>
    </citation>
    <scope>NUCLEOTIDE SEQUENCE</scope>
</reference>